<keyword evidence="6" id="KW-0472">Membrane</keyword>
<name>A0A2J7TDF3_METSI</name>
<dbReference type="PROSITE" id="PS01044">
    <property type="entry name" value="SQUALEN_PHYTOEN_SYN_1"/>
    <property type="match status" value="1"/>
</dbReference>
<comment type="similarity">
    <text evidence="2">Belongs to the phytoene/squalene synthase family.</text>
</comment>
<gene>
    <name evidence="7" type="ORF">CR492_17045</name>
</gene>
<dbReference type="SFLD" id="SFLDG01018">
    <property type="entry name" value="Squalene/Phytoene_Synthase_Lik"/>
    <property type="match status" value="1"/>
</dbReference>
<dbReference type="InterPro" id="IPR033904">
    <property type="entry name" value="Trans_IPPS_HH"/>
</dbReference>
<dbReference type="OrthoDB" id="9807580at2"/>
<protein>
    <submittedName>
        <fullName evidence="7">Phytoene synthase</fullName>
    </submittedName>
</protein>
<evidence type="ECO:0000256" key="6">
    <source>
        <dbReference type="SAM" id="Phobius"/>
    </source>
</evidence>
<dbReference type="PROSITE" id="PS01045">
    <property type="entry name" value="SQUALEN_PHYTOEN_SYN_2"/>
    <property type="match status" value="1"/>
</dbReference>
<accession>A0A2J7TDF3</accession>
<keyword evidence="3" id="KW-0808">Transferase</keyword>
<dbReference type="InterPro" id="IPR002060">
    <property type="entry name" value="Squ/phyt_synthse"/>
</dbReference>
<dbReference type="Proteomes" id="UP000236286">
    <property type="component" value="Unassembled WGS sequence"/>
</dbReference>
<reference evidence="7 8" key="1">
    <citation type="submission" date="2017-10" db="EMBL/GenBank/DDBJ databases">
        <title>Genome announcement of Methylocella silvestris TVC from permafrost.</title>
        <authorList>
            <person name="Wang J."/>
            <person name="Geng K."/>
            <person name="Ul-Haque F."/>
            <person name="Crombie A.T."/>
            <person name="Street L.E."/>
            <person name="Wookey P.A."/>
            <person name="Murrell J.C."/>
            <person name="Pratscher J."/>
        </authorList>
    </citation>
    <scope>NUCLEOTIDE SEQUENCE [LARGE SCALE GENOMIC DNA]</scope>
    <source>
        <strain evidence="7 8">TVC</strain>
    </source>
</reference>
<dbReference type="SFLD" id="SFLDS00005">
    <property type="entry name" value="Isoprenoid_Synthase_Type_I"/>
    <property type="match status" value="1"/>
</dbReference>
<dbReference type="SUPFAM" id="SSF48576">
    <property type="entry name" value="Terpenoid synthases"/>
    <property type="match status" value="1"/>
</dbReference>
<dbReference type="SFLD" id="SFLDG01212">
    <property type="entry name" value="Phytoene_synthase_like"/>
    <property type="match status" value="1"/>
</dbReference>
<dbReference type="AlphaFoldDB" id="A0A2J7TDF3"/>
<keyword evidence="6" id="KW-0812">Transmembrane</keyword>
<dbReference type="GO" id="GO:0004311">
    <property type="term" value="F:geranylgeranyl diphosphate synthase activity"/>
    <property type="evidence" value="ECO:0007669"/>
    <property type="project" value="InterPro"/>
</dbReference>
<comment type="cofactor">
    <cofactor evidence="5">
        <name>ATP</name>
        <dbReference type="ChEBI" id="CHEBI:30616"/>
    </cofactor>
</comment>
<evidence type="ECO:0000256" key="2">
    <source>
        <dbReference type="ARBA" id="ARBA00006251"/>
    </source>
</evidence>
<dbReference type="InterPro" id="IPR044843">
    <property type="entry name" value="Trans_IPPS_bact-type"/>
</dbReference>
<dbReference type="FunFam" id="1.10.600.10:FF:000020">
    <property type="entry name" value="Phytoene synthase"/>
    <property type="match status" value="1"/>
</dbReference>
<dbReference type="InterPro" id="IPR019845">
    <property type="entry name" value="Squalene/phytoene_synthase_CS"/>
</dbReference>
<evidence type="ECO:0000256" key="1">
    <source>
        <dbReference type="ARBA" id="ARBA00004684"/>
    </source>
</evidence>
<comment type="caution">
    <text evidence="7">The sequence shown here is derived from an EMBL/GenBank/DDBJ whole genome shotgun (WGS) entry which is preliminary data.</text>
</comment>
<dbReference type="CDD" id="cd00683">
    <property type="entry name" value="Trans_IPPS_HH"/>
    <property type="match status" value="1"/>
</dbReference>
<dbReference type="Pfam" id="PF00494">
    <property type="entry name" value="SQS_PSY"/>
    <property type="match status" value="1"/>
</dbReference>
<dbReference type="PANTHER" id="PTHR31480">
    <property type="entry name" value="BIFUNCTIONAL LYCOPENE CYCLASE/PHYTOENE SYNTHASE"/>
    <property type="match status" value="1"/>
</dbReference>
<dbReference type="GO" id="GO:0051996">
    <property type="term" value="F:squalene synthase [NAD(P)H] activity"/>
    <property type="evidence" value="ECO:0007669"/>
    <property type="project" value="InterPro"/>
</dbReference>
<evidence type="ECO:0000256" key="5">
    <source>
        <dbReference type="ARBA" id="ARBA00053028"/>
    </source>
</evidence>
<evidence type="ECO:0000313" key="8">
    <source>
        <dbReference type="Proteomes" id="UP000236286"/>
    </source>
</evidence>
<sequence>MYVTICQYKCTPPQTVWGRVSMAFGLEAVTATHEIATLPGGQTAFPPEAARREPADAPDEIVLLAREQLKKGSTSFFKAARLFPKSQKASAFLLYAWCRHCDDEIDGQILGAAPDMTRPPCQRSLEARERTLATLREKTVAALAGQADEPVFVGLQRVVASHQIPHRYPLDLIEGMAMDVRGRSYACLEDTLSYSYYVAGVVGVMMATIMGVRDRATLERASDLGIAFQLTNIVRDVVADAALGRFYLPQNWLDEVGILPCEIGERRHREKVFRISARLLDVADDYYRSALIGIGRLPFRSAWAIASARRIYRGIGQAARASGAAAWDRRARAGTITQASGIALGAVEAAVLVSLRGRSERKPRLGLWTPSHLWTS</sequence>
<evidence type="ECO:0000256" key="3">
    <source>
        <dbReference type="ARBA" id="ARBA00022679"/>
    </source>
</evidence>
<proteinExistence type="inferred from homology"/>
<organism evidence="7 8">
    <name type="scientific">Methylocella silvestris</name>
    <dbReference type="NCBI Taxonomy" id="199596"/>
    <lineage>
        <taxon>Bacteria</taxon>
        <taxon>Pseudomonadati</taxon>
        <taxon>Pseudomonadota</taxon>
        <taxon>Alphaproteobacteria</taxon>
        <taxon>Hyphomicrobiales</taxon>
        <taxon>Beijerinckiaceae</taxon>
        <taxon>Methylocella</taxon>
    </lineage>
</organism>
<dbReference type="EMBL" id="PDZR01000024">
    <property type="protein sequence ID" value="PNG24805.1"/>
    <property type="molecule type" value="Genomic_DNA"/>
</dbReference>
<keyword evidence="6" id="KW-1133">Transmembrane helix</keyword>
<comment type="pathway">
    <text evidence="1">Carotenoid biosynthesis; phytoene biosynthesis.</text>
</comment>
<evidence type="ECO:0000313" key="7">
    <source>
        <dbReference type="EMBL" id="PNG24805.1"/>
    </source>
</evidence>
<dbReference type="InterPro" id="IPR008949">
    <property type="entry name" value="Isoprenoid_synthase_dom_sf"/>
</dbReference>
<evidence type="ECO:0000256" key="4">
    <source>
        <dbReference type="ARBA" id="ARBA00022746"/>
    </source>
</evidence>
<feature type="transmembrane region" description="Helical" evidence="6">
    <location>
        <begin position="194"/>
        <end position="212"/>
    </location>
</feature>
<keyword evidence="4" id="KW-0125">Carotenoid biosynthesis</keyword>
<dbReference type="Gene3D" id="1.10.600.10">
    <property type="entry name" value="Farnesyl Diphosphate Synthase"/>
    <property type="match status" value="1"/>
</dbReference>
<dbReference type="GO" id="GO:0016117">
    <property type="term" value="P:carotenoid biosynthetic process"/>
    <property type="evidence" value="ECO:0007669"/>
    <property type="project" value="UniProtKB-KW"/>
</dbReference>